<dbReference type="EMBL" id="CP139558">
    <property type="protein sequence ID" value="WPU94618.1"/>
    <property type="molecule type" value="Genomic_DNA"/>
</dbReference>
<dbReference type="Proteomes" id="UP001324380">
    <property type="component" value="Chromosome"/>
</dbReference>
<name>A0ABZ0TNF4_9SPHI</name>
<feature type="compositionally biased region" description="Gly residues" evidence="1">
    <location>
        <begin position="174"/>
        <end position="194"/>
    </location>
</feature>
<evidence type="ECO:0000256" key="2">
    <source>
        <dbReference type="SAM" id="SignalP"/>
    </source>
</evidence>
<evidence type="ECO:0000256" key="1">
    <source>
        <dbReference type="SAM" id="MobiDB-lite"/>
    </source>
</evidence>
<feature type="chain" id="PRO_5045741601" description="YXWGXW repeat-containing protein" evidence="2">
    <location>
        <begin position="23"/>
        <end position="210"/>
    </location>
</feature>
<reference evidence="3 4" key="1">
    <citation type="submission" date="2023-11" db="EMBL/GenBank/DDBJ databases">
        <title>Analysis of the Genomes of Mucilaginibacter gossypii cycad 4 and M. sabulilitoris SNA2: microbes with the potential for plant growth promotion.</title>
        <authorList>
            <person name="Hirsch A.M."/>
            <person name="Humm E."/>
            <person name="Rubbi M."/>
            <person name="Del Vecchio G."/>
            <person name="Ha S.M."/>
            <person name="Pellegrini M."/>
            <person name="Gunsalus R.P."/>
        </authorList>
    </citation>
    <scope>NUCLEOTIDE SEQUENCE [LARGE SCALE GENOMIC DNA]</scope>
    <source>
        <strain evidence="3 4">SNA2</strain>
    </source>
</reference>
<protein>
    <recommendedName>
        <fullName evidence="5">YXWGXW repeat-containing protein</fullName>
    </recommendedName>
</protein>
<evidence type="ECO:0000313" key="4">
    <source>
        <dbReference type="Proteomes" id="UP001324380"/>
    </source>
</evidence>
<evidence type="ECO:0000313" key="3">
    <source>
        <dbReference type="EMBL" id="WPU94618.1"/>
    </source>
</evidence>
<sequence>MKKFILSAAILLSCLTFKTASAQVSVSLGVNIGSQPDWGPVGYDHADYYYMPDIDTYYYVPTHQYVYYDNNVWVHRTYLPARYRSYNLYSGYKVVINERNPWLRGGYYRTRYAGYRGRHDQVIIRNSHDARYAHYWRGNYARRYAYNRPHYNGGNHRFGHQYYGHRGGGYNRGNNGHWGGGHRGGNHGGHGGGNHGHDNHGHNNHGHDRH</sequence>
<gene>
    <name evidence="3" type="ORF">SNE25_03670</name>
</gene>
<proteinExistence type="predicted"/>
<keyword evidence="4" id="KW-1185">Reference proteome</keyword>
<organism evidence="3 4">
    <name type="scientific">Mucilaginibacter sabulilitoris</name>
    <dbReference type="NCBI Taxonomy" id="1173583"/>
    <lineage>
        <taxon>Bacteria</taxon>
        <taxon>Pseudomonadati</taxon>
        <taxon>Bacteroidota</taxon>
        <taxon>Sphingobacteriia</taxon>
        <taxon>Sphingobacteriales</taxon>
        <taxon>Sphingobacteriaceae</taxon>
        <taxon>Mucilaginibacter</taxon>
    </lineage>
</organism>
<keyword evidence="2" id="KW-0732">Signal</keyword>
<dbReference type="RefSeq" id="WP_321563735.1">
    <property type="nucleotide sequence ID" value="NZ_CP139558.1"/>
</dbReference>
<feature type="signal peptide" evidence="2">
    <location>
        <begin position="1"/>
        <end position="22"/>
    </location>
</feature>
<feature type="region of interest" description="Disordered" evidence="1">
    <location>
        <begin position="174"/>
        <end position="210"/>
    </location>
</feature>
<evidence type="ECO:0008006" key="5">
    <source>
        <dbReference type="Google" id="ProtNLM"/>
    </source>
</evidence>
<accession>A0ABZ0TNF4</accession>